<dbReference type="InterPro" id="IPR001584">
    <property type="entry name" value="Integrase_cat-core"/>
</dbReference>
<evidence type="ECO:0000256" key="3">
    <source>
        <dbReference type="SAM" id="MobiDB-lite"/>
    </source>
</evidence>
<evidence type="ECO:0000256" key="1">
    <source>
        <dbReference type="ARBA" id="ARBA00022723"/>
    </source>
</evidence>
<feature type="region of interest" description="Disordered" evidence="3">
    <location>
        <begin position="501"/>
        <end position="520"/>
    </location>
</feature>
<sequence length="1442" mass="164511">MHNNIMAAGSRDRPPMLATGRYAQWRSRFLRYIDTRPNGDALRKCILKGPYTPTIVTTPAVPATEDSPAVPEQTTVETVMNMTPENRAHFESEKEAIHLILTGIGDEIYSTVDACQTAQEMWEAIERLQDKNVNTTPRYKKDNQTGQFGNQRAVNVVGARDTVGGQLETGDSNVIPDSPYMCDNDIQDDQNNIECDDERVALANLKLDVDENKKIQKQLKKANATLTQELTECKSILAETSRTLRESNSIRDSCLVALQNKQNEFERYKDFNDRTVDYDKLEHLKYVESLEDEIDELKSIRQKFPHVMICFCKNVSLMIFGVTHILQSSSDFRMKNTYYICLYLHKVRECDCLAQKLFEQTEFVICKENESNVFRKEREQYFEIQDLKAQLQDKNIAISELKKLIEKCKGKYVDTKFDKPSVVRQPNAQKIPKPSILGKPAPFSDSIERKYFANKKSVLKTNESEGLSKPITPQNLPQTATQAVRNTNVIKPGMYRIASSTTQTRAPQLTQTSRNTNPRVSTSIGVAHRTNIVCCNSNHEACFSNFLNDGNARTKKPNVGLLVSKAKRSSFKSKTVPSSKGRLNLLHMDLCGPMRVASINGKKYILVIVDDYSRYTWTLFLRSKDETPEVLKDFLTMIQRNLQAPVISVRTDRGTEFLNKTLNAFFKEEGIEHQTSTPRTPEQNGVVERRNRTLVEAARTMLSASKLPLFFWAEAIATACYTQNRSIIIPTHEKTAYHIINDRKPSIKHLHIFGCTCYLTRDGENLDKMKEKGDPCILVGYSTQSKGYRVYNKRTRLIVESIHLRFDEIKEMSETSVANDTSGLVPQRQKASDYDNPDPAPELQNVSLSADTTVLSQQGLDLLFGPLYDEFFNDGTSRVNKSSSPTDNSIQKDTLPSTHIQPTSEPTTPTNVDAEENNDNQAEFTNPFCTPVQEIAESSSRNIGTSNIHTFNQPQDSEYRWTKDHPLTQVCGNPYKPVQTRRKLATDPEMCVFALTFDRLQVWELVDKPFGKNVIKLKWLWKNKKDEDQNVIHNKARLVAKGYAQEEGIDFEESFALVARLEAVRIFVAYVAHKSFPIYQMDVKTVFLNGPLKEEVYVAQPDGFFDPDHPEKVYRLRKTLYGLKQAPRAWYDELSKFLISKGFTKGIIDPTLFTIKYKEDSLLVQIYVDDIIFGSTNPKFSKRFEKLMHGRFEMSLMGEMKFFLGLQIHQSPRGIFINQAKYTLEILKKHGMEKGQSIGTPMATKPKLDADLSGEPVDQTDYRSKIGSLMYLTSSRPDIVQAVCYCARYQARPTEKHLKEVKRIFRYLRGTINMGLWYPKGSGFELTAFSNCRQGPDYTAMSSAEAEYVALSASCAQVMWMRTQLKDYGFNYKQIPFVLRTLSQHSNLMQPHAALPYQAHPFLVSFHQGTSLFEDRFQYLVRRIGMRCLTPAELEVLTKESA</sequence>
<evidence type="ECO:0000256" key="2">
    <source>
        <dbReference type="ARBA" id="ARBA00022801"/>
    </source>
</evidence>
<reference evidence="5" key="1">
    <citation type="journal article" date="2022" name="Int. J. Mol. Sci.">
        <title>Draft Genome of Tanacetum Coccineum: Genomic Comparison of Closely Related Tanacetum-Family Plants.</title>
        <authorList>
            <person name="Yamashiro T."/>
            <person name="Shiraishi A."/>
            <person name="Nakayama K."/>
            <person name="Satake H."/>
        </authorList>
    </citation>
    <scope>NUCLEOTIDE SEQUENCE</scope>
</reference>
<dbReference type="InterPro" id="IPR036397">
    <property type="entry name" value="RNaseH_sf"/>
</dbReference>
<dbReference type="InterPro" id="IPR057670">
    <property type="entry name" value="SH3_retrovirus"/>
</dbReference>
<dbReference type="InterPro" id="IPR012337">
    <property type="entry name" value="RNaseH-like_sf"/>
</dbReference>
<proteinExistence type="predicted"/>
<dbReference type="SUPFAM" id="SSF53098">
    <property type="entry name" value="Ribonuclease H-like"/>
    <property type="match status" value="1"/>
</dbReference>
<keyword evidence="2" id="KW-0378">Hydrolase</keyword>
<dbReference type="Pfam" id="PF00665">
    <property type="entry name" value="rve"/>
    <property type="match status" value="1"/>
</dbReference>
<dbReference type="Pfam" id="PF25597">
    <property type="entry name" value="SH3_retrovirus"/>
    <property type="match status" value="1"/>
</dbReference>
<dbReference type="Pfam" id="PF07727">
    <property type="entry name" value="RVT_2"/>
    <property type="match status" value="1"/>
</dbReference>
<evidence type="ECO:0000259" key="4">
    <source>
        <dbReference type="PROSITE" id="PS50994"/>
    </source>
</evidence>
<comment type="caution">
    <text evidence="5">The sequence shown here is derived from an EMBL/GenBank/DDBJ whole genome shotgun (WGS) entry which is preliminary data.</text>
</comment>
<dbReference type="InterPro" id="IPR039537">
    <property type="entry name" value="Retrotran_Ty1/copia-like"/>
</dbReference>
<reference evidence="5" key="2">
    <citation type="submission" date="2022-01" db="EMBL/GenBank/DDBJ databases">
        <authorList>
            <person name="Yamashiro T."/>
            <person name="Shiraishi A."/>
            <person name="Satake H."/>
            <person name="Nakayama K."/>
        </authorList>
    </citation>
    <scope>NUCLEOTIDE SEQUENCE</scope>
</reference>
<dbReference type="Proteomes" id="UP001151760">
    <property type="component" value="Unassembled WGS sequence"/>
</dbReference>
<dbReference type="Gene3D" id="3.30.420.10">
    <property type="entry name" value="Ribonuclease H-like superfamily/Ribonuclease H"/>
    <property type="match status" value="1"/>
</dbReference>
<feature type="compositionally biased region" description="Polar residues" evidence="3">
    <location>
        <begin position="878"/>
        <end position="911"/>
    </location>
</feature>
<feature type="domain" description="Integrase catalytic" evidence="4">
    <location>
        <begin position="573"/>
        <end position="744"/>
    </location>
</feature>
<dbReference type="EMBL" id="BQNB010009137">
    <property type="protein sequence ID" value="GJS59258.1"/>
    <property type="molecule type" value="Genomic_DNA"/>
</dbReference>
<feature type="region of interest" description="Disordered" evidence="3">
    <location>
        <begin position="815"/>
        <end position="844"/>
    </location>
</feature>
<dbReference type="InterPro" id="IPR013103">
    <property type="entry name" value="RVT_2"/>
</dbReference>
<evidence type="ECO:0000313" key="6">
    <source>
        <dbReference type="Proteomes" id="UP001151760"/>
    </source>
</evidence>
<gene>
    <name evidence="5" type="ORF">Tco_0654042</name>
</gene>
<accession>A0ABQ4X2K1</accession>
<dbReference type="PANTHER" id="PTHR42648:SF21">
    <property type="entry name" value="CYSTEINE-RICH RLK (RECEPTOR-LIKE PROTEIN KINASE) 8"/>
    <property type="match status" value="1"/>
</dbReference>
<protein>
    <submittedName>
        <fullName evidence="5">Retrovirus-related pol polyprotein from transposon TNT 1-94</fullName>
    </submittedName>
</protein>
<evidence type="ECO:0000313" key="5">
    <source>
        <dbReference type="EMBL" id="GJS59258.1"/>
    </source>
</evidence>
<keyword evidence="1" id="KW-0479">Metal-binding</keyword>
<feature type="compositionally biased region" description="Polar residues" evidence="3">
    <location>
        <begin position="815"/>
        <end position="824"/>
    </location>
</feature>
<keyword evidence="6" id="KW-1185">Reference proteome</keyword>
<dbReference type="SUPFAM" id="SSF56672">
    <property type="entry name" value="DNA/RNA polymerases"/>
    <property type="match status" value="1"/>
</dbReference>
<dbReference type="PROSITE" id="PS50994">
    <property type="entry name" value="INTEGRASE"/>
    <property type="match status" value="1"/>
</dbReference>
<feature type="region of interest" description="Disordered" evidence="3">
    <location>
        <begin position="878"/>
        <end position="917"/>
    </location>
</feature>
<dbReference type="InterPro" id="IPR043502">
    <property type="entry name" value="DNA/RNA_pol_sf"/>
</dbReference>
<organism evidence="5 6">
    <name type="scientific">Tanacetum coccineum</name>
    <dbReference type="NCBI Taxonomy" id="301880"/>
    <lineage>
        <taxon>Eukaryota</taxon>
        <taxon>Viridiplantae</taxon>
        <taxon>Streptophyta</taxon>
        <taxon>Embryophyta</taxon>
        <taxon>Tracheophyta</taxon>
        <taxon>Spermatophyta</taxon>
        <taxon>Magnoliopsida</taxon>
        <taxon>eudicotyledons</taxon>
        <taxon>Gunneridae</taxon>
        <taxon>Pentapetalae</taxon>
        <taxon>asterids</taxon>
        <taxon>campanulids</taxon>
        <taxon>Asterales</taxon>
        <taxon>Asteraceae</taxon>
        <taxon>Asteroideae</taxon>
        <taxon>Anthemideae</taxon>
        <taxon>Anthemidinae</taxon>
        <taxon>Tanacetum</taxon>
    </lineage>
</organism>
<dbReference type="PANTHER" id="PTHR42648">
    <property type="entry name" value="TRANSPOSASE, PUTATIVE-RELATED"/>
    <property type="match status" value="1"/>
</dbReference>
<name>A0ABQ4X2K1_9ASTR</name>